<name>A0A653LCV5_AERVE</name>
<protein>
    <submittedName>
        <fullName evidence="1">Uncharacterized protein</fullName>
    </submittedName>
</protein>
<dbReference type="EMBL" id="CABWLC010000021">
    <property type="protein sequence ID" value="VXA89104.1"/>
    <property type="molecule type" value="Genomic_DNA"/>
</dbReference>
<evidence type="ECO:0000313" key="2">
    <source>
        <dbReference type="Proteomes" id="UP000439123"/>
    </source>
</evidence>
<dbReference type="AlphaFoldDB" id="A0A653LCV5"/>
<reference evidence="1 2" key="1">
    <citation type="submission" date="2019-10" db="EMBL/GenBank/DDBJ databases">
        <authorList>
            <person name="Karimi E."/>
        </authorList>
    </citation>
    <scope>NUCLEOTIDE SEQUENCE [LARGE SCALE GENOMIC DNA]</scope>
    <source>
        <strain evidence="1">Aeromonas sp. 8C</strain>
    </source>
</reference>
<organism evidence="1 2">
    <name type="scientific">Aeromonas veronii</name>
    <dbReference type="NCBI Taxonomy" id="654"/>
    <lineage>
        <taxon>Bacteria</taxon>
        <taxon>Pseudomonadati</taxon>
        <taxon>Pseudomonadota</taxon>
        <taxon>Gammaproteobacteria</taxon>
        <taxon>Aeromonadales</taxon>
        <taxon>Aeromonadaceae</taxon>
        <taxon>Aeromonas</taxon>
    </lineage>
</organism>
<gene>
    <name evidence="1" type="ORF">AERO8C_80022</name>
</gene>
<dbReference type="Proteomes" id="UP000439123">
    <property type="component" value="Unassembled WGS sequence"/>
</dbReference>
<sequence>MLQEWQRSELITKHRPVAGVSEAKAQRLFVRAHALQFGAQLFTLFGELGVLDDVVIHALFIVGTHVGDDRLYIINAHARLDVVAQVVEQQHTLLVVTDLLLVIRNFTLEFVLATGHTHIFQYIAEGGLVYLFHIDTTDLRLIKTGQVTPGTRQTRRGTGKLKMPLLYRVISEIQP</sequence>
<accession>A0A653LCV5</accession>
<proteinExistence type="predicted"/>
<evidence type="ECO:0000313" key="1">
    <source>
        <dbReference type="EMBL" id="VXA89104.1"/>
    </source>
</evidence>